<dbReference type="RefSeq" id="WP_189533287.1">
    <property type="nucleotide sequence ID" value="NZ_BMSV01000005.1"/>
</dbReference>
<organism evidence="2 3">
    <name type="scientific">Streptomyces roseolilacinus</name>
    <dbReference type="NCBI Taxonomy" id="66904"/>
    <lineage>
        <taxon>Bacteria</taxon>
        <taxon>Bacillati</taxon>
        <taxon>Actinomycetota</taxon>
        <taxon>Actinomycetes</taxon>
        <taxon>Kitasatosporales</taxon>
        <taxon>Streptomycetaceae</taxon>
        <taxon>Streptomyces</taxon>
    </lineage>
</organism>
<evidence type="ECO:0000313" key="2">
    <source>
        <dbReference type="EMBL" id="GGQ07059.1"/>
    </source>
</evidence>
<dbReference type="PANTHER" id="PTHR43745">
    <property type="entry name" value="NITROREDUCTASE MJ1384-RELATED"/>
    <property type="match status" value="1"/>
</dbReference>
<dbReference type="SUPFAM" id="SSF55469">
    <property type="entry name" value="FMN-dependent nitroreductase-like"/>
    <property type="match status" value="1"/>
</dbReference>
<dbReference type="InterPro" id="IPR029479">
    <property type="entry name" value="Nitroreductase"/>
</dbReference>
<dbReference type="NCBIfam" id="TIGR03605">
    <property type="entry name" value="antibiot_sagB"/>
    <property type="match status" value="1"/>
</dbReference>
<gene>
    <name evidence="2" type="ORF">GCM10010249_26620</name>
</gene>
<dbReference type="InterPro" id="IPR020051">
    <property type="entry name" value="SagB-type_dehydrogenase"/>
</dbReference>
<dbReference type="PANTHER" id="PTHR43745:SF2">
    <property type="entry name" value="NITROREDUCTASE MJ1384-RELATED"/>
    <property type="match status" value="1"/>
</dbReference>
<dbReference type="EMBL" id="BMSV01000005">
    <property type="protein sequence ID" value="GGQ07059.1"/>
    <property type="molecule type" value="Genomic_DNA"/>
</dbReference>
<dbReference type="CDD" id="cd02142">
    <property type="entry name" value="McbC_SagB-like_oxidoreductase"/>
    <property type="match status" value="1"/>
</dbReference>
<dbReference type="Gene3D" id="3.40.109.10">
    <property type="entry name" value="NADH Oxidase"/>
    <property type="match status" value="1"/>
</dbReference>
<name>A0A918EJL9_9ACTN</name>
<proteinExistence type="predicted"/>
<dbReference type="AlphaFoldDB" id="A0A918EJL9"/>
<dbReference type="InterPro" id="IPR052544">
    <property type="entry name" value="Bacteriocin_Proc_Enz"/>
</dbReference>
<sequence length="362" mass="40176">MRVRCAMDLQLRRVGERSYVHSPCGLRSYSVRLLRDEHLLTLLTGLRQWTPRDDAAGRIAGRTGVSREAAEREIDRLLDLGVLVADDPGQRDLFAGRERWHAYGWADAFSYQAATDAIPRVDYGHQDGQRHDVALMREYTREEEPPPLHMPPVADRLVPLPPPRTAVGVPIADVLDPPGRPTSGAPSPRTLQDLVQVLWFGAGKVGTKRLPVTGEHIRKASPSGGSRHPTEAYVLALDIEGLDNGMYHYSVKEHALECIADGIDPEWVEKKVVGVSRWDMARPSAVLVLTSRAELSMYRYRESHSYRVLHYDAGHVLETMAMVAAGMGWRTLRAFSVNEAAVAQALGNDRLLNPALAFMALA</sequence>
<dbReference type="Pfam" id="PF00881">
    <property type="entry name" value="Nitroreductase"/>
    <property type="match status" value="1"/>
</dbReference>
<evidence type="ECO:0000259" key="1">
    <source>
        <dbReference type="Pfam" id="PF00881"/>
    </source>
</evidence>
<keyword evidence="3" id="KW-1185">Reference proteome</keyword>
<protein>
    <recommendedName>
        <fullName evidence="1">Nitroreductase domain-containing protein</fullName>
    </recommendedName>
</protein>
<reference evidence="2" key="2">
    <citation type="submission" date="2020-09" db="EMBL/GenBank/DDBJ databases">
        <authorList>
            <person name="Sun Q."/>
            <person name="Ohkuma M."/>
        </authorList>
    </citation>
    <scope>NUCLEOTIDE SEQUENCE</scope>
    <source>
        <strain evidence="2">JCM 4335</strain>
    </source>
</reference>
<dbReference type="GO" id="GO:0016491">
    <property type="term" value="F:oxidoreductase activity"/>
    <property type="evidence" value="ECO:0007669"/>
    <property type="project" value="InterPro"/>
</dbReference>
<dbReference type="InterPro" id="IPR000415">
    <property type="entry name" value="Nitroreductase-like"/>
</dbReference>
<reference evidence="2" key="1">
    <citation type="journal article" date="2014" name="Int. J. Syst. Evol. Microbiol.">
        <title>Complete genome sequence of Corynebacterium casei LMG S-19264T (=DSM 44701T), isolated from a smear-ripened cheese.</title>
        <authorList>
            <consortium name="US DOE Joint Genome Institute (JGI-PGF)"/>
            <person name="Walter F."/>
            <person name="Albersmeier A."/>
            <person name="Kalinowski J."/>
            <person name="Ruckert C."/>
        </authorList>
    </citation>
    <scope>NUCLEOTIDE SEQUENCE</scope>
    <source>
        <strain evidence="2">JCM 4335</strain>
    </source>
</reference>
<dbReference type="Proteomes" id="UP000654123">
    <property type="component" value="Unassembled WGS sequence"/>
</dbReference>
<comment type="caution">
    <text evidence="2">The sequence shown here is derived from an EMBL/GenBank/DDBJ whole genome shotgun (WGS) entry which is preliminary data.</text>
</comment>
<accession>A0A918EJL9</accession>
<evidence type="ECO:0000313" key="3">
    <source>
        <dbReference type="Proteomes" id="UP000654123"/>
    </source>
</evidence>
<feature type="domain" description="Nitroreductase" evidence="1">
    <location>
        <begin position="191"/>
        <end position="350"/>
    </location>
</feature>